<keyword evidence="2" id="KW-1185">Reference proteome</keyword>
<proteinExistence type="predicted"/>
<evidence type="ECO:0000313" key="2">
    <source>
        <dbReference type="Proteomes" id="UP001595617"/>
    </source>
</evidence>
<accession>A0ABV7ZV82</accession>
<sequence>MMFNQPTVTKVRRFGVILVLGMSLLSGLSAQQPVVIGGYDFPPYLNISNDQPVSGITLELIAQLNLMQDEYQFELFLTSPARRFDDFSAGHFDMMLFENPIWGWEKVDIYSTPLPLFFDDREIYIARQALGRNQSYFNDLTQRRMAGIFSYHYAFADYVNDADWLRENFNMVLVNSQDALVELVVQGRADVAVVSEAYLLAAFTQNPLLRSQILVSEKIDQEYQHHIIARSAHSATAQAVHAWLQQVSQLSNPAVQVSP</sequence>
<name>A0ABV7ZV82_9GAMM</name>
<gene>
    <name evidence="1" type="ORF">ACFOOG_02380</name>
</gene>
<dbReference type="Gene3D" id="3.40.190.10">
    <property type="entry name" value="Periplasmic binding protein-like II"/>
    <property type="match status" value="2"/>
</dbReference>
<dbReference type="EMBL" id="JBHRYR010000002">
    <property type="protein sequence ID" value="MFC3851668.1"/>
    <property type="molecule type" value="Genomic_DNA"/>
</dbReference>
<evidence type="ECO:0000313" key="1">
    <source>
        <dbReference type="EMBL" id="MFC3851668.1"/>
    </source>
</evidence>
<reference evidence="2" key="1">
    <citation type="journal article" date="2019" name="Int. J. Syst. Evol. Microbiol.">
        <title>The Global Catalogue of Microorganisms (GCM) 10K type strain sequencing project: providing services to taxonomists for standard genome sequencing and annotation.</title>
        <authorList>
            <consortium name="The Broad Institute Genomics Platform"/>
            <consortium name="The Broad Institute Genome Sequencing Center for Infectious Disease"/>
            <person name="Wu L."/>
            <person name="Ma J."/>
        </authorList>
    </citation>
    <scope>NUCLEOTIDE SEQUENCE [LARGE SCALE GENOMIC DNA]</scope>
    <source>
        <strain evidence="2">IBRC 10765</strain>
    </source>
</reference>
<protein>
    <submittedName>
        <fullName evidence="1">Substrate-binding periplasmic protein</fullName>
    </submittedName>
</protein>
<dbReference type="Proteomes" id="UP001595617">
    <property type="component" value="Unassembled WGS sequence"/>
</dbReference>
<dbReference type="SUPFAM" id="SSF53850">
    <property type="entry name" value="Periplasmic binding protein-like II"/>
    <property type="match status" value="1"/>
</dbReference>
<organism evidence="1 2">
    <name type="scientific">Saccharospirillum mangrovi</name>
    <dbReference type="NCBI Taxonomy" id="2161747"/>
    <lineage>
        <taxon>Bacteria</taxon>
        <taxon>Pseudomonadati</taxon>
        <taxon>Pseudomonadota</taxon>
        <taxon>Gammaproteobacteria</taxon>
        <taxon>Oceanospirillales</taxon>
        <taxon>Saccharospirillaceae</taxon>
        <taxon>Saccharospirillum</taxon>
    </lineage>
</organism>
<comment type="caution">
    <text evidence="1">The sequence shown here is derived from an EMBL/GenBank/DDBJ whole genome shotgun (WGS) entry which is preliminary data.</text>
</comment>